<evidence type="ECO:0000313" key="2">
    <source>
        <dbReference type="Proteomes" id="UP000005438"/>
    </source>
</evidence>
<dbReference type="AlphaFoldDB" id="G8TDI7"/>
<protein>
    <submittedName>
        <fullName evidence="1">Uncharacterized protein</fullName>
    </submittedName>
</protein>
<proteinExistence type="predicted"/>
<accession>G8TDI7</accession>
<sequence>MLCYIVLYVQNEQVTGKYRAILKVLGKSGMPYICKDKKFNHPADFEAVTCYYRVILQ</sequence>
<organism evidence="1 2">
    <name type="scientific">Niastella koreensis (strain DSM 17620 / KACC 11465 / NBRC 106392 / GR20-10)</name>
    <dbReference type="NCBI Taxonomy" id="700598"/>
    <lineage>
        <taxon>Bacteria</taxon>
        <taxon>Pseudomonadati</taxon>
        <taxon>Bacteroidota</taxon>
        <taxon>Chitinophagia</taxon>
        <taxon>Chitinophagales</taxon>
        <taxon>Chitinophagaceae</taxon>
        <taxon>Niastella</taxon>
    </lineage>
</organism>
<dbReference type="STRING" id="700598.Niako_4163"/>
<gene>
    <name evidence="1" type="ordered locus">Niako_4163</name>
</gene>
<name>G8TDI7_NIAKG</name>
<dbReference type="EMBL" id="CP003178">
    <property type="protein sequence ID" value="AEW00437.1"/>
    <property type="molecule type" value="Genomic_DNA"/>
</dbReference>
<dbReference type="Proteomes" id="UP000005438">
    <property type="component" value="Chromosome"/>
</dbReference>
<evidence type="ECO:0000313" key="1">
    <source>
        <dbReference type="EMBL" id="AEW00437.1"/>
    </source>
</evidence>
<dbReference type="HOGENOM" id="CLU_2992094_0_0_10"/>
<reference evidence="1 2" key="1">
    <citation type="submission" date="2011-12" db="EMBL/GenBank/DDBJ databases">
        <title>The complete genome of Niastella koreensis GR20-10.</title>
        <authorList>
            <consortium name="US DOE Joint Genome Institute (JGI-PGF)"/>
            <person name="Lucas S."/>
            <person name="Han J."/>
            <person name="Lapidus A."/>
            <person name="Bruce D."/>
            <person name="Goodwin L."/>
            <person name="Pitluck S."/>
            <person name="Peters L."/>
            <person name="Kyrpides N."/>
            <person name="Mavromatis K."/>
            <person name="Ivanova N."/>
            <person name="Mikhailova N."/>
            <person name="Davenport K."/>
            <person name="Saunders E."/>
            <person name="Detter J.C."/>
            <person name="Tapia R."/>
            <person name="Han C."/>
            <person name="Land M."/>
            <person name="Hauser L."/>
            <person name="Markowitz V."/>
            <person name="Cheng J.-F."/>
            <person name="Hugenholtz P."/>
            <person name="Woyke T."/>
            <person name="Wu D."/>
            <person name="Tindall B."/>
            <person name="Pomrenke H."/>
            <person name="Brambilla E."/>
            <person name="Klenk H.-P."/>
            <person name="Eisen J.A."/>
        </authorList>
    </citation>
    <scope>NUCLEOTIDE SEQUENCE [LARGE SCALE GENOMIC DNA]</scope>
    <source>
        <strain evidence="2">DSM 17620 / KACC 11465 / NBRC 106392 / GR20-10</strain>
    </source>
</reference>
<dbReference type="KEGG" id="nko:Niako_4163"/>